<dbReference type="AlphaFoldDB" id="A0A6J5V702"/>
<gene>
    <name evidence="2" type="ORF">CURHAP_LOCUS39390</name>
</gene>
<dbReference type="InterPro" id="IPR036397">
    <property type="entry name" value="RNaseH_sf"/>
</dbReference>
<name>A0A6J5V702_PRUAR</name>
<dbReference type="InterPro" id="IPR012337">
    <property type="entry name" value="RNaseH-like_sf"/>
</dbReference>
<dbReference type="InterPro" id="IPR002156">
    <property type="entry name" value="RNaseH_domain"/>
</dbReference>
<dbReference type="GO" id="GO:0004523">
    <property type="term" value="F:RNA-DNA hybrid ribonuclease activity"/>
    <property type="evidence" value="ECO:0007669"/>
    <property type="project" value="InterPro"/>
</dbReference>
<dbReference type="Proteomes" id="UP000507222">
    <property type="component" value="Unassembled WGS sequence"/>
</dbReference>
<dbReference type="InterPro" id="IPR053151">
    <property type="entry name" value="RNase_H-like"/>
</dbReference>
<dbReference type="PANTHER" id="PTHR47723">
    <property type="entry name" value="OS05G0353850 PROTEIN"/>
    <property type="match status" value="1"/>
</dbReference>
<proteinExistence type="predicted"/>
<dbReference type="GO" id="GO:0003676">
    <property type="term" value="F:nucleic acid binding"/>
    <property type="evidence" value="ECO:0007669"/>
    <property type="project" value="InterPro"/>
</dbReference>
<dbReference type="EMBL" id="CAEKDK010000006">
    <property type="protein sequence ID" value="CAB4283992.1"/>
    <property type="molecule type" value="Genomic_DNA"/>
</dbReference>
<feature type="domain" description="RNase H type-1" evidence="1">
    <location>
        <begin position="58"/>
        <end position="147"/>
    </location>
</feature>
<dbReference type="Gene3D" id="3.30.420.10">
    <property type="entry name" value="Ribonuclease H-like superfamily/Ribonuclease H"/>
    <property type="match status" value="1"/>
</dbReference>
<dbReference type="SUPFAM" id="SSF53098">
    <property type="entry name" value="Ribonuclease H-like"/>
    <property type="match status" value="1"/>
</dbReference>
<dbReference type="PANTHER" id="PTHR47723:SF24">
    <property type="entry name" value="RNASE H TYPE-1 DOMAIN-CONTAINING PROTEIN"/>
    <property type="match status" value="1"/>
</dbReference>
<evidence type="ECO:0000313" key="2">
    <source>
        <dbReference type="EMBL" id="CAB4283992.1"/>
    </source>
</evidence>
<sequence>MQGPEFPPTASSHVASSGRSNYFLSSNPTFEARGNLSPVPRVQKTHWSKPILNYVKFNLDGYWSPGTRKGSIDIMSRNSSGEWCGGLASPLLCDSSLSAEAASALCALHLAKNRGCLRVIMETDCKVLIDCIFGFRVITPEPSFLLLTKFTLWFQASKR</sequence>
<organism evidence="2 3">
    <name type="scientific">Prunus armeniaca</name>
    <name type="common">Apricot</name>
    <name type="synonym">Armeniaca vulgaris</name>
    <dbReference type="NCBI Taxonomy" id="36596"/>
    <lineage>
        <taxon>Eukaryota</taxon>
        <taxon>Viridiplantae</taxon>
        <taxon>Streptophyta</taxon>
        <taxon>Embryophyta</taxon>
        <taxon>Tracheophyta</taxon>
        <taxon>Spermatophyta</taxon>
        <taxon>Magnoliopsida</taxon>
        <taxon>eudicotyledons</taxon>
        <taxon>Gunneridae</taxon>
        <taxon>Pentapetalae</taxon>
        <taxon>rosids</taxon>
        <taxon>fabids</taxon>
        <taxon>Rosales</taxon>
        <taxon>Rosaceae</taxon>
        <taxon>Amygdaloideae</taxon>
        <taxon>Amygdaleae</taxon>
        <taxon>Prunus</taxon>
    </lineage>
</organism>
<accession>A0A6J5V702</accession>
<dbReference type="Pfam" id="PF13456">
    <property type="entry name" value="RVT_3"/>
    <property type="match status" value="1"/>
</dbReference>
<protein>
    <recommendedName>
        <fullName evidence="1">RNase H type-1 domain-containing protein</fullName>
    </recommendedName>
</protein>
<evidence type="ECO:0000259" key="1">
    <source>
        <dbReference type="Pfam" id="PF13456"/>
    </source>
</evidence>
<evidence type="ECO:0000313" key="3">
    <source>
        <dbReference type="Proteomes" id="UP000507222"/>
    </source>
</evidence>
<reference evidence="2 3" key="1">
    <citation type="submission" date="2020-05" db="EMBL/GenBank/DDBJ databases">
        <authorList>
            <person name="Campoy J."/>
            <person name="Schneeberger K."/>
            <person name="Spophaly S."/>
        </authorList>
    </citation>
    <scope>NUCLEOTIDE SEQUENCE [LARGE SCALE GENOMIC DNA]</scope>
    <source>
        <strain evidence="2">PruArmRojPasFocal</strain>
    </source>
</reference>